<comment type="caution">
    <text evidence="1">The sequence shown here is derived from an EMBL/GenBank/DDBJ whole genome shotgun (WGS) entry which is preliminary data.</text>
</comment>
<feature type="non-terminal residue" evidence="1">
    <location>
        <position position="220"/>
    </location>
</feature>
<dbReference type="AlphaFoldDB" id="X0X387"/>
<dbReference type="EMBL" id="BARS01045295">
    <property type="protein sequence ID" value="GAG31108.1"/>
    <property type="molecule type" value="Genomic_DNA"/>
</dbReference>
<sequence length="220" mass="25485">MPSPAEQLALPLEKHRNHYLFSDYYLNTLLPRQPSWREADAEAALALEALRQLHTDKRPLLRPGLSESALEDAWIRPILDLLDHTYHVGPSLPSPEGTRTPDYALFPDESTRRVALPHLGTAEFYGTALAVADAKRWDRSLDRRLTDGAGDAFSNANPSYQIDYYLRITGRDWGLLTNGRLWRLYHRESSFRLDSYYEVDVINLLQQGQVEHFKYFYLFF</sequence>
<accession>X0X387</accession>
<evidence type="ECO:0000313" key="1">
    <source>
        <dbReference type="EMBL" id="GAG31108.1"/>
    </source>
</evidence>
<name>X0X387_9ZZZZ</name>
<organism evidence="1">
    <name type="scientific">marine sediment metagenome</name>
    <dbReference type="NCBI Taxonomy" id="412755"/>
    <lineage>
        <taxon>unclassified sequences</taxon>
        <taxon>metagenomes</taxon>
        <taxon>ecological metagenomes</taxon>
    </lineage>
</organism>
<proteinExistence type="predicted"/>
<gene>
    <name evidence="1" type="ORF">S01H1_68307</name>
</gene>
<protein>
    <submittedName>
        <fullName evidence="1">Uncharacterized protein</fullName>
    </submittedName>
</protein>
<reference evidence="1" key="1">
    <citation type="journal article" date="2014" name="Front. Microbiol.">
        <title>High frequency of phylogenetically diverse reductive dehalogenase-homologous genes in deep subseafloor sedimentary metagenomes.</title>
        <authorList>
            <person name="Kawai M."/>
            <person name="Futagami T."/>
            <person name="Toyoda A."/>
            <person name="Takaki Y."/>
            <person name="Nishi S."/>
            <person name="Hori S."/>
            <person name="Arai W."/>
            <person name="Tsubouchi T."/>
            <person name="Morono Y."/>
            <person name="Uchiyama I."/>
            <person name="Ito T."/>
            <person name="Fujiyama A."/>
            <person name="Inagaki F."/>
            <person name="Takami H."/>
        </authorList>
    </citation>
    <scope>NUCLEOTIDE SEQUENCE</scope>
    <source>
        <strain evidence="1">Expedition CK06-06</strain>
    </source>
</reference>